<accession>A0A2T7BDW4</accession>
<gene>
    <name evidence="2" type="ORF">DCC81_23135</name>
</gene>
<dbReference type="PANTHER" id="PTHR30203">
    <property type="entry name" value="OUTER MEMBRANE CATION EFFLUX PROTEIN"/>
    <property type="match status" value="1"/>
</dbReference>
<dbReference type="EMBL" id="QCYK01000003">
    <property type="protein sequence ID" value="PUZ23289.1"/>
    <property type="molecule type" value="Genomic_DNA"/>
</dbReference>
<dbReference type="GO" id="GO:0015562">
    <property type="term" value="F:efflux transmembrane transporter activity"/>
    <property type="evidence" value="ECO:0007669"/>
    <property type="project" value="InterPro"/>
</dbReference>
<dbReference type="InterPro" id="IPR010131">
    <property type="entry name" value="MdtP/NodT-like"/>
</dbReference>
<dbReference type="Gene3D" id="1.20.1600.10">
    <property type="entry name" value="Outer membrane efflux proteins (OEP)"/>
    <property type="match status" value="1"/>
</dbReference>
<evidence type="ECO:0000313" key="3">
    <source>
        <dbReference type="Proteomes" id="UP000244450"/>
    </source>
</evidence>
<dbReference type="SUPFAM" id="SSF56954">
    <property type="entry name" value="Outer membrane efflux proteins (OEP)"/>
    <property type="match status" value="1"/>
</dbReference>
<protein>
    <recommendedName>
        <fullName evidence="4">Transporter</fullName>
    </recommendedName>
</protein>
<feature type="signal peptide" evidence="1">
    <location>
        <begin position="1"/>
        <end position="19"/>
    </location>
</feature>
<organism evidence="2 3">
    <name type="scientific">Chitinophaga parva</name>
    <dbReference type="NCBI Taxonomy" id="2169414"/>
    <lineage>
        <taxon>Bacteria</taxon>
        <taxon>Pseudomonadati</taxon>
        <taxon>Bacteroidota</taxon>
        <taxon>Chitinophagia</taxon>
        <taxon>Chitinophagales</taxon>
        <taxon>Chitinophagaceae</taxon>
        <taxon>Chitinophaga</taxon>
    </lineage>
</organism>
<name>A0A2T7BDW4_9BACT</name>
<dbReference type="AlphaFoldDB" id="A0A2T7BDW4"/>
<evidence type="ECO:0008006" key="4">
    <source>
        <dbReference type="Google" id="ProtNLM"/>
    </source>
</evidence>
<dbReference type="OrthoDB" id="1091220at2"/>
<feature type="chain" id="PRO_5015630241" description="Transporter" evidence="1">
    <location>
        <begin position="20"/>
        <end position="411"/>
    </location>
</feature>
<keyword evidence="3" id="KW-1185">Reference proteome</keyword>
<sequence length="411" mass="46574">MKTLYHLLLLVLLQLPSLAQTRTLNDYLQQATTNSPLLNDLQQQQASNRIDSLRLRAGYGLLVDGSSNNLYAPNIHGWGYDEVITNGALVNAVVTVRKNFTGKQNLNTQLRAITLQNQALDNNAVRTIQDLQRTITTQYITTYGDLEQLHFTEETARLLRQEASLLKRMTDSNIYRQTDYLAFLVTVQQQELSLQQQELQYRNDFATLNYLCGMVDTAAADLAPPQLEVAALPDAAHSAFFRQYQIDSLSLRNRHALVDYAYKPKLSAFVDGGYNSSLQLTPYKHFGSSVGLTVSVPIYDGHQRRMQHEQLDIAEKTRLGYQDFFTRQYNQQLAQLHQQLAGTQALLANINHQVKYAEGLVNINLKLLATGDARIPDLVIALDNYLTARNLLTQNTVSRLQLIAQINYWNK</sequence>
<dbReference type="PANTHER" id="PTHR30203:SF30">
    <property type="entry name" value="OUTER MEMBRANE PROTEIN-RELATED"/>
    <property type="match status" value="1"/>
</dbReference>
<dbReference type="Proteomes" id="UP000244450">
    <property type="component" value="Unassembled WGS sequence"/>
</dbReference>
<proteinExistence type="predicted"/>
<dbReference type="RefSeq" id="WP_108689033.1">
    <property type="nucleotide sequence ID" value="NZ_QCYK01000003.1"/>
</dbReference>
<comment type="caution">
    <text evidence="2">The sequence shown here is derived from an EMBL/GenBank/DDBJ whole genome shotgun (WGS) entry which is preliminary data.</text>
</comment>
<reference evidence="2 3" key="1">
    <citation type="submission" date="2018-04" db="EMBL/GenBank/DDBJ databases">
        <title>Chitinophaga fuyangensis sp. nov., isolated from soil in a chemical factory.</title>
        <authorList>
            <person name="Chen K."/>
        </authorList>
    </citation>
    <scope>NUCLEOTIDE SEQUENCE [LARGE SCALE GENOMIC DNA]</scope>
    <source>
        <strain evidence="2 3">LY-1</strain>
    </source>
</reference>
<evidence type="ECO:0000313" key="2">
    <source>
        <dbReference type="EMBL" id="PUZ23289.1"/>
    </source>
</evidence>
<keyword evidence="1" id="KW-0732">Signal</keyword>
<evidence type="ECO:0000256" key="1">
    <source>
        <dbReference type="SAM" id="SignalP"/>
    </source>
</evidence>